<dbReference type="EMBL" id="BAABAF010000001">
    <property type="protein sequence ID" value="GAA3753448.1"/>
    <property type="molecule type" value="Genomic_DNA"/>
</dbReference>
<evidence type="ECO:0000256" key="2">
    <source>
        <dbReference type="ARBA" id="ARBA00023027"/>
    </source>
</evidence>
<dbReference type="Pfam" id="PF02826">
    <property type="entry name" value="2-Hacid_dh_C"/>
    <property type="match status" value="1"/>
</dbReference>
<keyword evidence="2" id="KW-0520">NAD</keyword>
<dbReference type="InterPro" id="IPR050223">
    <property type="entry name" value="D-isomer_2-hydroxyacid_DH"/>
</dbReference>
<protein>
    <recommendedName>
        <fullName evidence="3">D-isomer specific 2-hydroxyacid dehydrogenase NAD-binding domain-containing protein</fullName>
    </recommendedName>
</protein>
<evidence type="ECO:0000313" key="4">
    <source>
        <dbReference type="EMBL" id="GAA3753448.1"/>
    </source>
</evidence>
<keyword evidence="1" id="KW-0560">Oxidoreductase</keyword>
<proteinExistence type="predicted"/>
<dbReference type="InterPro" id="IPR006140">
    <property type="entry name" value="D-isomer_DH_NAD-bd"/>
</dbReference>
<dbReference type="Gene3D" id="3.40.50.720">
    <property type="entry name" value="NAD(P)-binding Rossmann-like Domain"/>
    <property type="match status" value="2"/>
</dbReference>
<evidence type="ECO:0000256" key="1">
    <source>
        <dbReference type="ARBA" id="ARBA00023002"/>
    </source>
</evidence>
<evidence type="ECO:0000259" key="3">
    <source>
        <dbReference type="Pfam" id="PF02826"/>
    </source>
</evidence>
<dbReference type="SUPFAM" id="SSF51735">
    <property type="entry name" value="NAD(P)-binding Rossmann-fold domains"/>
    <property type="match status" value="1"/>
</dbReference>
<reference evidence="5" key="1">
    <citation type="journal article" date="2019" name="Int. J. Syst. Evol. Microbiol.">
        <title>The Global Catalogue of Microorganisms (GCM) 10K type strain sequencing project: providing services to taxonomists for standard genome sequencing and annotation.</title>
        <authorList>
            <consortium name="The Broad Institute Genomics Platform"/>
            <consortium name="The Broad Institute Genome Sequencing Center for Infectious Disease"/>
            <person name="Wu L."/>
            <person name="Ma J."/>
        </authorList>
    </citation>
    <scope>NUCLEOTIDE SEQUENCE [LARGE SCALE GENOMIC DNA]</scope>
    <source>
        <strain evidence="5">JCM 16950</strain>
    </source>
</reference>
<name>A0ABP7G107_9MICO</name>
<sequence length="141" mass="14785">MTGVDGALMRAAPRLRAVASLGVGFDSTDVVTARELGVAVSTTPDVLTDCVADLGAGMVIDIVRGISAADRFVRRGKWAQSAMPLAHDMRGRRVGIVGLGRIGRAVAQRLVAFSVEVAYHNRHEVPGAGHGTAGERLRQVS</sequence>
<comment type="caution">
    <text evidence="4">The sequence shown here is derived from an EMBL/GenBank/DDBJ whole genome shotgun (WGS) entry which is preliminary data.</text>
</comment>
<dbReference type="PANTHER" id="PTHR10996:SF178">
    <property type="entry name" value="2-HYDROXYACID DEHYDROGENASE YGL185C-RELATED"/>
    <property type="match status" value="1"/>
</dbReference>
<feature type="domain" description="D-isomer specific 2-hydroxyacid dehydrogenase NAD-binding" evidence="3">
    <location>
        <begin position="57"/>
        <end position="126"/>
    </location>
</feature>
<evidence type="ECO:0000313" key="5">
    <source>
        <dbReference type="Proteomes" id="UP001500540"/>
    </source>
</evidence>
<dbReference type="InterPro" id="IPR036291">
    <property type="entry name" value="NAD(P)-bd_dom_sf"/>
</dbReference>
<dbReference type="Proteomes" id="UP001500540">
    <property type="component" value="Unassembled WGS sequence"/>
</dbReference>
<accession>A0ABP7G107</accession>
<dbReference type="SUPFAM" id="SSF52283">
    <property type="entry name" value="Formate/glycerate dehydrogenase catalytic domain-like"/>
    <property type="match status" value="1"/>
</dbReference>
<organism evidence="4 5">
    <name type="scientific">Microbacterium kribbense</name>
    <dbReference type="NCBI Taxonomy" id="433645"/>
    <lineage>
        <taxon>Bacteria</taxon>
        <taxon>Bacillati</taxon>
        <taxon>Actinomycetota</taxon>
        <taxon>Actinomycetes</taxon>
        <taxon>Micrococcales</taxon>
        <taxon>Microbacteriaceae</taxon>
        <taxon>Microbacterium</taxon>
    </lineage>
</organism>
<gene>
    <name evidence="4" type="ORF">GCM10022240_03030</name>
</gene>
<keyword evidence="5" id="KW-1185">Reference proteome</keyword>
<dbReference type="PANTHER" id="PTHR10996">
    <property type="entry name" value="2-HYDROXYACID DEHYDROGENASE-RELATED"/>
    <property type="match status" value="1"/>
</dbReference>